<dbReference type="OrthoDB" id="445357at2759"/>
<feature type="region of interest" description="Disordered" evidence="1">
    <location>
        <begin position="352"/>
        <end position="371"/>
    </location>
</feature>
<name>A0A5C7GT29_9ROSI</name>
<proteinExistence type="predicted"/>
<dbReference type="EMBL" id="VAHF01000013">
    <property type="protein sequence ID" value="TXG47286.1"/>
    <property type="molecule type" value="Genomic_DNA"/>
</dbReference>
<dbReference type="PANTHER" id="PTHR12381">
    <property type="entry name" value="HETEROGENEOUS NUCLEAR RIBONUCLEOPROTEIN U FAMILY MEMBER"/>
    <property type="match status" value="1"/>
</dbReference>
<dbReference type="GO" id="GO:0005634">
    <property type="term" value="C:nucleus"/>
    <property type="evidence" value="ECO:0007669"/>
    <property type="project" value="TreeGrafter"/>
</dbReference>
<dbReference type="AlphaFoldDB" id="A0A5C7GT29"/>
<dbReference type="GO" id="GO:0003723">
    <property type="term" value="F:RNA binding"/>
    <property type="evidence" value="ECO:0007669"/>
    <property type="project" value="TreeGrafter"/>
</dbReference>
<protein>
    <submittedName>
        <fullName evidence="2">Uncharacterized protein</fullName>
    </submittedName>
</protein>
<evidence type="ECO:0000256" key="1">
    <source>
        <dbReference type="SAM" id="MobiDB-lite"/>
    </source>
</evidence>
<evidence type="ECO:0000313" key="3">
    <source>
        <dbReference type="Proteomes" id="UP000323000"/>
    </source>
</evidence>
<reference evidence="3" key="1">
    <citation type="journal article" date="2019" name="Gigascience">
        <title>De novo genome assembly of the endangered Acer yangbiense, a plant species with extremely small populations endemic to Yunnan Province, China.</title>
        <authorList>
            <person name="Yang J."/>
            <person name="Wariss H.M."/>
            <person name="Tao L."/>
            <person name="Zhang R."/>
            <person name="Yun Q."/>
            <person name="Hollingsworth P."/>
            <person name="Dao Z."/>
            <person name="Luo G."/>
            <person name="Guo H."/>
            <person name="Ma Y."/>
            <person name="Sun W."/>
        </authorList>
    </citation>
    <scope>NUCLEOTIDE SEQUENCE [LARGE SCALE GENOMIC DNA]</scope>
    <source>
        <strain evidence="3">cv. Malutang</strain>
    </source>
</reference>
<dbReference type="Proteomes" id="UP000323000">
    <property type="component" value="Chromosome 13"/>
</dbReference>
<dbReference type="PANTHER" id="PTHR12381:SF56">
    <property type="entry name" value="B30.2_SPRY DOMAIN-CONTAINING PROTEIN-RELATED"/>
    <property type="match status" value="1"/>
</dbReference>
<gene>
    <name evidence="2" type="ORF">EZV62_026580</name>
</gene>
<organism evidence="2 3">
    <name type="scientific">Acer yangbiense</name>
    <dbReference type="NCBI Taxonomy" id="1000413"/>
    <lineage>
        <taxon>Eukaryota</taxon>
        <taxon>Viridiplantae</taxon>
        <taxon>Streptophyta</taxon>
        <taxon>Embryophyta</taxon>
        <taxon>Tracheophyta</taxon>
        <taxon>Spermatophyta</taxon>
        <taxon>Magnoliopsida</taxon>
        <taxon>eudicotyledons</taxon>
        <taxon>Gunneridae</taxon>
        <taxon>Pentapetalae</taxon>
        <taxon>rosids</taxon>
        <taxon>malvids</taxon>
        <taxon>Sapindales</taxon>
        <taxon>Sapindaceae</taxon>
        <taxon>Hippocastanoideae</taxon>
        <taxon>Acereae</taxon>
        <taxon>Acer</taxon>
    </lineage>
</organism>
<dbReference type="GO" id="GO:0000380">
    <property type="term" value="P:alternative mRNA splicing, via spliceosome"/>
    <property type="evidence" value="ECO:0007669"/>
    <property type="project" value="TreeGrafter"/>
</dbReference>
<keyword evidence="3" id="KW-1185">Reference proteome</keyword>
<accession>A0A5C7GT29</accession>
<evidence type="ECO:0000313" key="2">
    <source>
        <dbReference type="EMBL" id="TXG47286.1"/>
    </source>
</evidence>
<comment type="caution">
    <text evidence="2">The sequence shown here is derived from an EMBL/GenBank/DDBJ whole genome shotgun (WGS) entry which is preliminary data.</text>
</comment>
<sequence>MVSAKREPSKEEVLEPEAKWAKVDCDLDFDIEDNGLKGSAIHQEGFAYCWSGARANISVKKFIRPLASIGFSKNGKLLGTAKHFDAVLKMSLLLPKGMSLGNQLLGISLKRYVLLGTNVILDRMKVHGLLRKQNYGERFELLIGRLSVVVFPKPEELKIRSNKISKEMGKEVAADAVNNMLAANYVFPVMFVELDRGEAQGHLDEMKRALAFTEKSRSFIRYFVLSLLSLRLGIGKAIKNLQYREDGFLVELVCLTRGRIDPYQSYRVVDPYSRPGSVVDPYRPSMVESPPMGSARASPFTKRNISGQFSPIACPQSYLWATGPQDHPQFCLVLALPCSPYGTPMVRPSNGNFPANSRIREEMPPFTPGNY</sequence>